<dbReference type="SUPFAM" id="SSF46966">
    <property type="entry name" value="Spectrin repeat"/>
    <property type="match status" value="1"/>
</dbReference>
<evidence type="ECO:0000313" key="3">
    <source>
        <dbReference type="EMBL" id="VDP91069.1"/>
    </source>
</evidence>
<proteinExistence type="predicted"/>
<dbReference type="Proteomes" id="UP000272942">
    <property type="component" value="Unassembled WGS sequence"/>
</dbReference>
<name>A0A3P8L7H0_9TREM</name>
<dbReference type="GO" id="GO:0070192">
    <property type="term" value="P:chromosome organization involved in meiotic cell cycle"/>
    <property type="evidence" value="ECO:0007669"/>
    <property type="project" value="TreeGrafter"/>
</dbReference>
<feature type="compositionally biased region" description="Basic residues" evidence="2">
    <location>
        <begin position="756"/>
        <end position="766"/>
    </location>
</feature>
<evidence type="ECO:0000256" key="2">
    <source>
        <dbReference type="SAM" id="MobiDB-lite"/>
    </source>
</evidence>
<dbReference type="AlphaFoldDB" id="A0A3P8L7H0"/>
<dbReference type="GO" id="GO:0007004">
    <property type="term" value="P:telomere maintenance via telomerase"/>
    <property type="evidence" value="ECO:0007669"/>
    <property type="project" value="TreeGrafter"/>
</dbReference>
<protein>
    <submittedName>
        <fullName evidence="3">Uncharacterized protein</fullName>
    </submittedName>
</protein>
<keyword evidence="4" id="KW-1185">Reference proteome</keyword>
<gene>
    <name evidence="3" type="ORF">ECPE_LOCUS13797</name>
</gene>
<dbReference type="GO" id="GO:0051880">
    <property type="term" value="F:G-quadruplex DNA binding"/>
    <property type="evidence" value="ECO:0007669"/>
    <property type="project" value="TreeGrafter"/>
</dbReference>
<feature type="compositionally biased region" description="Basic and acidic residues" evidence="2">
    <location>
        <begin position="719"/>
        <end position="728"/>
    </location>
</feature>
<accession>A0A3P8L7H0</accession>
<dbReference type="OrthoDB" id="18740at2759"/>
<feature type="coiled-coil region" evidence="1">
    <location>
        <begin position="359"/>
        <end position="386"/>
    </location>
</feature>
<sequence length="1234" mass="141457">MVRLHQWLATDLPRLQKLEHGRLEIEQKLRQLLSRLTGDNASQMSEVKAGLEEIRPERIQRLFANLNRYKSIVDQYEQKVTQVTQSVTEFEFRRDRLRDTEVQINLTDLDEGILTTHRLDEQKWRKLSDEIEACKVDHLPELINLENQLPIKLPKLISNELQERLHQLHIDVSKQLETNSRMNASRTRLATIIRSFQEAVIKARTDSGKILHPLAIRPTEVDGKSKPTELCDSVQRDLDNVIKRWTAYRTETMRRLNEAWQQIVTEAKQLEISESVQDTNVYATFLDLQNDVNQIEDELQSLGGQVKQLRNQWTESDDRNFEAPQFTEQNMINVDHIVGSSSIGSMWLARDPVNMMTRLPSEKELVEEAKQNLTRLQSQLTVYQKQAQHWEVRYKNLVGQKALNEELITGLSDVLQNMHILATQELDEPSLGGRGKDNSRETIDKVVSVLRTRYQSAQNEVNDSIQREQTRIAHLSRLMQSVMDLDAWHLEFHALLTRWLKSHSDGLGKPNVEMSHLKFNIAQGQACLQSIQDWSKQLSAVDSSKSTEAFIRTQVNRANQIVSLASSQPDKFQSDLESRGHTAKQVVQDIDQLSEKLSSWQQKFKELKCDSIKLIATASQDYDSLRQIGSQLSSCQDNLEEHSSELRTNRALFDQKRKGWQSIDPATKVQADELEKRFYACEKAAEDLSRSLEQIRTRFVDVNSLIQRSRQWLHEVSEQIPRARDTRSPIRLPPNPLDVSYPSTAVVPPVSQNRTNQHRARSRSPPRSRTPPGRNGTVEPNRTLATPLVRLHRTQHQDRLEWLDQLLVELNSAGTRLIQEAQTRTSRLETELGQFRLEANSVHEEMGRIREEFEQALSYASYMRQEVAETVDALSQFEQGSESWRKWYDGVLTRLRTMAQGSLIGWTGTDIGERGLANVDYATIDLAAPLTDTIQRHQELISQINNGRSELVRLEALSTDLHDRCNEPCAQQRLVQLKSLQDTLMDSCRDLLPKLQAACSEEREFYRDLSELETFLGEKNAQLDSVSSEDTKLNQLEEQNQRIKSTVIELERKQSNLFSLSDKTDRVCRAASVAALAMNNLLLVNQIQSGPDDQTIRTAMISGGLVASSLDVSVHEGVGSKAKRALMDLRERWKSISQRLEELIDRSAQVITQQNRLTEIQDNLSKWLESAERRLERLHHQSVGSGYQFSNGTTVENASATRHLGARSHETMWNQYVEAHKVSAQLYFASSICS</sequence>
<dbReference type="GO" id="GO:0006302">
    <property type="term" value="P:double-strand break repair"/>
    <property type="evidence" value="ECO:0007669"/>
    <property type="project" value="TreeGrafter"/>
</dbReference>
<evidence type="ECO:0000256" key="1">
    <source>
        <dbReference type="SAM" id="Coils"/>
    </source>
</evidence>
<dbReference type="GO" id="GO:0043047">
    <property type="term" value="F:single-stranded telomeric DNA binding"/>
    <property type="evidence" value="ECO:0007669"/>
    <property type="project" value="TreeGrafter"/>
</dbReference>
<evidence type="ECO:0000313" key="4">
    <source>
        <dbReference type="Proteomes" id="UP000272942"/>
    </source>
</evidence>
<dbReference type="GO" id="GO:0000794">
    <property type="term" value="C:condensed nuclear chromosome"/>
    <property type="evidence" value="ECO:0007669"/>
    <property type="project" value="TreeGrafter"/>
</dbReference>
<reference evidence="3 4" key="1">
    <citation type="submission" date="2018-11" db="EMBL/GenBank/DDBJ databases">
        <authorList>
            <consortium name="Pathogen Informatics"/>
        </authorList>
    </citation>
    <scope>NUCLEOTIDE SEQUENCE [LARGE SCALE GENOMIC DNA]</scope>
    <source>
        <strain evidence="3 4">Egypt</strain>
    </source>
</reference>
<dbReference type="Gene3D" id="1.20.58.60">
    <property type="match status" value="1"/>
</dbReference>
<dbReference type="GO" id="GO:0030870">
    <property type="term" value="C:Mre11 complex"/>
    <property type="evidence" value="ECO:0007669"/>
    <property type="project" value="TreeGrafter"/>
</dbReference>
<feature type="coiled-coil region" evidence="1">
    <location>
        <begin position="583"/>
        <end position="610"/>
    </location>
</feature>
<keyword evidence="1" id="KW-0175">Coiled coil</keyword>
<feature type="coiled-coil region" evidence="1">
    <location>
        <begin position="1026"/>
        <end position="1056"/>
    </location>
</feature>
<dbReference type="GO" id="GO:0000722">
    <property type="term" value="P:telomere maintenance via recombination"/>
    <property type="evidence" value="ECO:0007669"/>
    <property type="project" value="TreeGrafter"/>
</dbReference>
<feature type="coiled-coil region" evidence="1">
    <location>
        <begin position="59"/>
        <end position="86"/>
    </location>
</feature>
<dbReference type="GO" id="GO:0003691">
    <property type="term" value="F:double-stranded telomeric DNA binding"/>
    <property type="evidence" value="ECO:0007669"/>
    <property type="project" value="TreeGrafter"/>
</dbReference>
<organism evidence="3 4">
    <name type="scientific">Echinostoma caproni</name>
    <dbReference type="NCBI Taxonomy" id="27848"/>
    <lineage>
        <taxon>Eukaryota</taxon>
        <taxon>Metazoa</taxon>
        <taxon>Spiralia</taxon>
        <taxon>Lophotrochozoa</taxon>
        <taxon>Platyhelminthes</taxon>
        <taxon>Trematoda</taxon>
        <taxon>Digenea</taxon>
        <taxon>Plagiorchiida</taxon>
        <taxon>Echinostomata</taxon>
        <taxon>Echinostomatoidea</taxon>
        <taxon>Echinostomatidae</taxon>
        <taxon>Echinostoma</taxon>
    </lineage>
</organism>
<feature type="region of interest" description="Disordered" evidence="2">
    <location>
        <begin position="719"/>
        <end position="781"/>
    </location>
</feature>
<dbReference type="PANTHER" id="PTHR18867:SF12">
    <property type="entry name" value="DNA REPAIR PROTEIN RAD50"/>
    <property type="match status" value="1"/>
</dbReference>
<dbReference type="EMBL" id="UZAN01055973">
    <property type="protein sequence ID" value="VDP91069.1"/>
    <property type="molecule type" value="Genomic_DNA"/>
</dbReference>
<feature type="coiled-coil region" evidence="1">
    <location>
        <begin position="285"/>
        <end position="312"/>
    </location>
</feature>
<dbReference type="PANTHER" id="PTHR18867">
    <property type="entry name" value="RAD50"/>
    <property type="match status" value="1"/>
</dbReference>